<dbReference type="Pfam" id="PF13411">
    <property type="entry name" value="MerR_1"/>
    <property type="match status" value="1"/>
</dbReference>
<accession>A0ABY2SBT2</accession>
<keyword evidence="1" id="KW-0238">DNA-binding</keyword>
<organism evidence="3 4">
    <name type="scientific">Prauserella endophytica</name>
    <dbReference type="NCBI Taxonomy" id="1592324"/>
    <lineage>
        <taxon>Bacteria</taxon>
        <taxon>Bacillati</taxon>
        <taxon>Actinomycetota</taxon>
        <taxon>Actinomycetes</taxon>
        <taxon>Pseudonocardiales</taxon>
        <taxon>Pseudonocardiaceae</taxon>
        <taxon>Prauserella</taxon>
        <taxon>Prauserella coralliicola group</taxon>
    </lineage>
</organism>
<dbReference type="PANTHER" id="PTHR30204:SF98">
    <property type="entry name" value="HTH-TYPE TRANSCRIPTIONAL REGULATOR ADHR"/>
    <property type="match status" value="1"/>
</dbReference>
<keyword evidence="4" id="KW-1185">Reference proteome</keyword>
<dbReference type="Gene3D" id="1.10.1660.10">
    <property type="match status" value="1"/>
</dbReference>
<protein>
    <submittedName>
        <fullName evidence="3">MerR family transcriptional regulator</fullName>
    </submittedName>
</protein>
<evidence type="ECO:0000313" key="4">
    <source>
        <dbReference type="Proteomes" id="UP000309992"/>
    </source>
</evidence>
<dbReference type="InterPro" id="IPR047057">
    <property type="entry name" value="MerR_fam"/>
</dbReference>
<reference evidence="3 4" key="1">
    <citation type="journal article" date="2015" name="Antonie Van Leeuwenhoek">
        <title>Prauserella endophytica sp. nov., an endophytic actinobacterium isolated from Tamarix taklamakanensis.</title>
        <authorList>
            <person name="Liu J.M."/>
            <person name="Habden X."/>
            <person name="Guo L."/>
            <person name="Tuo L."/>
            <person name="Jiang Z.K."/>
            <person name="Liu S.W."/>
            <person name="Liu X.F."/>
            <person name="Chen L."/>
            <person name="Li R.F."/>
            <person name="Zhang Y.Q."/>
            <person name="Sun C.H."/>
        </authorList>
    </citation>
    <scope>NUCLEOTIDE SEQUENCE [LARGE SCALE GENOMIC DNA]</scope>
    <source>
        <strain evidence="3 4">CGMCC 4.7182</strain>
    </source>
</reference>
<name>A0ABY2SBT2_9PSEU</name>
<dbReference type="InterPro" id="IPR009061">
    <property type="entry name" value="DNA-bd_dom_put_sf"/>
</dbReference>
<dbReference type="EMBL" id="SWMS01000001">
    <property type="protein sequence ID" value="TKG73128.1"/>
    <property type="molecule type" value="Genomic_DNA"/>
</dbReference>
<dbReference type="PROSITE" id="PS50937">
    <property type="entry name" value="HTH_MERR_2"/>
    <property type="match status" value="1"/>
</dbReference>
<gene>
    <name evidence="3" type="ORF">FCN18_00555</name>
</gene>
<dbReference type="CDD" id="cd01109">
    <property type="entry name" value="HTH_YyaN"/>
    <property type="match status" value="1"/>
</dbReference>
<feature type="domain" description="HTH merR-type" evidence="2">
    <location>
        <begin position="1"/>
        <end position="72"/>
    </location>
</feature>
<comment type="caution">
    <text evidence="3">The sequence shown here is derived from an EMBL/GenBank/DDBJ whole genome shotgun (WGS) entry which is preliminary data.</text>
</comment>
<evidence type="ECO:0000256" key="1">
    <source>
        <dbReference type="ARBA" id="ARBA00023125"/>
    </source>
</evidence>
<sequence>MSFYSPAQVTEKTGFSIDTLRYYEKIGLLEAIERTPGGRRRYSDADLGLLHLLRCLRDTDMPIADMLRFVRLLRGGEACREERLAVLRAHDRRVEEQLAQLREHQRLIRHKIDVYSAPAPACAAEEVSAAPAS</sequence>
<evidence type="ECO:0000313" key="3">
    <source>
        <dbReference type="EMBL" id="TKG73128.1"/>
    </source>
</evidence>
<proteinExistence type="predicted"/>
<evidence type="ECO:0000259" key="2">
    <source>
        <dbReference type="PROSITE" id="PS50937"/>
    </source>
</evidence>
<dbReference type="InterPro" id="IPR000551">
    <property type="entry name" value="MerR-type_HTH_dom"/>
</dbReference>
<dbReference type="SUPFAM" id="SSF46955">
    <property type="entry name" value="Putative DNA-binding domain"/>
    <property type="match status" value="1"/>
</dbReference>
<dbReference type="RefSeq" id="WP_112265470.1">
    <property type="nucleotide sequence ID" value="NZ_SWMS01000001.1"/>
</dbReference>
<dbReference type="SMART" id="SM00422">
    <property type="entry name" value="HTH_MERR"/>
    <property type="match status" value="1"/>
</dbReference>
<dbReference type="PANTHER" id="PTHR30204">
    <property type="entry name" value="REDOX-CYCLING DRUG-SENSING TRANSCRIPTIONAL ACTIVATOR SOXR"/>
    <property type="match status" value="1"/>
</dbReference>
<dbReference type="Proteomes" id="UP000309992">
    <property type="component" value="Unassembled WGS sequence"/>
</dbReference>